<evidence type="ECO:0000313" key="2">
    <source>
        <dbReference type="Proteomes" id="UP000280792"/>
    </source>
</evidence>
<name>A0A3P3VUV8_9GAMM</name>
<dbReference type="AlphaFoldDB" id="A0A3P3VUV8"/>
<evidence type="ECO:0000313" key="1">
    <source>
        <dbReference type="EMBL" id="RRJ85219.1"/>
    </source>
</evidence>
<dbReference type="RefSeq" id="WP_125015644.1">
    <property type="nucleotide sequence ID" value="NZ_QWEZ01000001.1"/>
</dbReference>
<protein>
    <recommendedName>
        <fullName evidence="3">YtxH domain-containing protein</fullName>
    </recommendedName>
</protein>
<sequence length="65" mass="7010">MKKLLLGVVLGLVAGLWMGANLGKGQDIWDNPFRDNSLKGRLEESGRNISDALKEGADALKDSVK</sequence>
<comment type="caution">
    <text evidence="1">The sequence shown here is derived from an EMBL/GenBank/DDBJ whole genome shotgun (WGS) entry which is preliminary data.</text>
</comment>
<evidence type="ECO:0008006" key="3">
    <source>
        <dbReference type="Google" id="ProtNLM"/>
    </source>
</evidence>
<proteinExistence type="predicted"/>
<gene>
    <name evidence="1" type="ORF">D0544_09170</name>
</gene>
<keyword evidence="2" id="KW-1185">Reference proteome</keyword>
<reference evidence="1 2" key="2">
    <citation type="submission" date="2018-12" db="EMBL/GenBank/DDBJ databases">
        <title>Simiduia agarivorans gen. nov., sp. nov., a marine, agarolytic bacterium isolated from shallow coastal water from Keelung, Taiwan.</title>
        <authorList>
            <person name="Shieh W.Y."/>
        </authorList>
    </citation>
    <scope>NUCLEOTIDE SEQUENCE [LARGE SCALE GENOMIC DNA]</scope>
    <source>
        <strain evidence="1 2">GTF-13</strain>
    </source>
</reference>
<reference evidence="1 2" key="1">
    <citation type="submission" date="2018-08" db="EMBL/GenBank/DDBJ databases">
        <authorList>
            <person name="Khan S.A."/>
        </authorList>
    </citation>
    <scope>NUCLEOTIDE SEQUENCE [LARGE SCALE GENOMIC DNA]</scope>
    <source>
        <strain evidence="1 2">GTF-13</strain>
    </source>
</reference>
<dbReference type="Proteomes" id="UP000280792">
    <property type="component" value="Unassembled WGS sequence"/>
</dbReference>
<dbReference type="EMBL" id="QWEZ01000001">
    <property type="protein sequence ID" value="RRJ85219.1"/>
    <property type="molecule type" value="Genomic_DNA"/>
</dbReference>
<accession>A0A3P3VUV8</accession>
<organism evidence="1 2">
    <name type="scientific">Aestuariirhabdus litorea</name>
    <dbReference type="NCBI Taxonomy" id="2528527"/>
    <lineage>
        <taxon>Bacteria</taxon>
        <taxon>Pseudomonadati</taxon>
        <taxon>Pseudomonadota</taxon>
        <taxon>Gammaproteobacteria</taxon>
        <taxon>Oceanospirillales</taxon>
        <taxon>Aestuariirhabdaceae</taxon>
        <taxon>Aestuariirhabdus</taxon>
    </lineage>
</organism>